<feature type="chain" id="PRO_5038508934" description="Secreted protein" evidence="2">
    <location>
        <begin position="30"/>
        <end position="181"/>
    </location>
</feature>
<dbReference type="AlphaFoldDB" id="A0A2S6A916"/>
<feature type="region of interest" description="Disordered" evidence="1">
    <location>
        <begin position="158"/>
        <end position="181"/>
    </location>
</feature>
<comment type="caution">
    <text evidence="3">The sequence shown here is derived from an EMBL/GenBank/DDBJ whole genome shotgun (WGS) entry which is preliminary data.</text>
</comment>
<evidence type="ECO:0000256" key="1">
    <source>
        <dbReference type="SAM" id="MobiDB-lite"/>
    </source>
</evidence>
<protein>
    <recommendedName>
        <fullName evidence="5">Secreted protein</fullName>
    </recommendedName>
</protein>
<organism evidence="3 4">
    <name type="scientific">Nocardia nova</name>
    <dbReference type="NCBI Taxonomy" id="37330"/>
    <lineage>
        <taxon>Bacteria</taxon>
        <taxon>Bacillati</taxon>
        <taxon>Actinomycetota</taxon>
        <taxon>Actinomycetes</taxon>
        <taxon>Mycobacteriales</taxon>
        <taxon>Nocardiaceae</taxon>
        <taxon>Nocardia</taxon>
    </lineage>
</organism>
<evidence type="ECO:0000313" key="4">
    <source>
        <dbReference type="Proteomes" id="UP000238356"/>
    </source>
</evidence>
<evidence type="ECO:0008006" key="5">
    <source>
        <dbReference type="Google" id="ProtNLM"/>
    </source>
</evidence>
<accession>A0A2S6A916</accession>
<proteinExistence type="predicted"/>
<feature type="signal peptide" evidence="2">
    <location>
        <begin position="1"/>
        <end position="29"/>
    </location>
</feature>
<evidence type="ECO:0000256" key="2">
    <source>
        <dbReference type="SAM" id="SignalP"/>
    </source>
</evidence>
<reference evidence="3 4" key="1">
    <citation type="submission" date="2018-02" db="EMBL/GenBank/DDBJ databases">
        <title>8 Nocardia nova and 1 Nocardia cyriacigeorgica strain used for evolution to TMP-SMX.</title>
        <authorList>
            <person name="Mehta H."/>
            <person name="Weng J."/>
            <person name="Shamoo Y."/>
        </authorList>
    </citation>
    <scope>NUCLEOTIDE SEQUENCE [LARGE SCALE GENOMIC DNA]</scope>
    <source>
        <strain evidence="3 4">BAA2227</strain>
    </source>
</reference>
<gene>
    <name evidence="3" type="ORF">C5F51_09590</name>
</gene>
<dbReference type="Proteomes" id="UP000238356">
    <property type="component" value="Unassembled WGS sequence"/>
</dbReference>
<keyword evidence="2" id="KW-0732">Signal</keyword>
<dbReference type="EMBL" id="PSZD01000005">
    <property type="protein sequence ID" value="PPJ29747.1"/>
    <property type="molecule type" value="Genomic_DNA"/>
</dbReference>
<evidence type="ECO:0000313" key="3">
    <source>
        <dbReference type="EMBL" id="PPJ29747.1"/>
    </source>
</evidence>
<name>A0A2S6A916_9NOCA</name>
<sequence>MKKMNVAFGVQWARVVAAGVALAGAIAAAAPGGAAGAPDHAAVDPVATQCLWADTAHPRGETVTAGGWSYSCGTDAAGAPRWIRGAAAMGSSTVPDPGAANAPAGHFSAGARQPGTEYTDYCVGDQLIEGRDNVYEVTPSGDGLLFWRPAAAVDSWTFDPGSHPAPPSARGPSLCRDSQLL</sequence>
<keyword evidence="4" id="KW-1185">Reference proteome</keyword>